<proteinExistence type="inferred from homology"/>
<dbReference type="InterPro" id="IPR007607">
    <property type="entry name" value="BacA/B"/>
</dbReference>
<evidence type="ECO:0000256" key="1">
    <source>
        <dbReference type="ARBA" id="ARBA00044755"/>
    </source>
</evidence>
<comment type="caution">
    <text evidence="4">The sequence shown here is derived from an EMBL/GenBank/DDBJ whole genome shotgun (WGS) entry which is preliminary data.</text>
</comment>
<dbReference type="AlphaFoldDB" id="A0A2S9I3Y1"/>
<evidence type="ECO:0000313" key="4">
    <source>
        <dbReference type="EMBL" id="PRD12500.1"/>
    </source>
</evidence>
<comment type="similarity">
    <text evidence="1">Belongs to the bactofilin family.</text>
</comment>
<dbReference type="OrthoDB" id="5612117at2"/>
<evidence type="ECO:0000256" key="3">
    <source>
        <dbReference type="SAM" id="Phobius"/>
    </source>
</evidence>
<evidence type="ECO:0008006" key="6">
    <source>
        <dbReference type="Google" id="ProtNLM"/>
    </source>
</evidence>
<keyword evidence="3" id="KW-0812">Transmembrane</keyword>
<sequence>MFKNRTQYYLWGIWIFWIGSIIAFLLSHRISMLIFLGGMGCLVLLSLSTYLRVNRVIINMFNFSKKEEVKTTKGQDSSASTMSESISMDPSAESNNIKETTISPGTMLRGEITNENNITISGEVEGDVTSKKVTQIGKEGKVVGKVTSLKLIVNGLLKGCCYAKTVVIMSRGRIEGDVYASEFSIEKGGVFIGNSHWVEETAEIKDKKAKNSNSPDPERAPSLVSVEGGAAKSNQVQAKK</sequence>
<keyword evidence="3" id="KW-0472">Membrane</keyword>
<reference evidence="4 5" key="1">
    <citation type="submission" date="2017-10" db="EMBL/GenBank/DDBJ databases">
        <title>Draft genome of two endophytic bacteria isolated from 'guarana' Paullinia cupana (Mart.) Ducke.</title>
        <authorList>
            <person name="Siqueira K.A."/>
            <person name="Liotti R.G."/>
            <person name="Mendes T.A."/>
            <person name="Soares M.A."/>
        </authorList>
    </citation>
    <scope>NUCLEOTIDE SEQUENCE [LARGE SCALE GENOMIC DNA]</scope>
    <source>
        <strain evidence="4 5">342</strain>
    </source>
</reference>
<keyword evidence="5" id="KW-1185">Reference proteome</keyword>
<feature type="region of interest" description="Disordered" evidence="2">
    <location>
        <begin position="72"/>
        <end position="95"/>
    </location>
</feature>
<dbReference type="RefSeq" id="WP_105595685.1">
    <property type="nucleotide sequence ID" value="NZ_PDET01000031.1"/>
</dbReference>
<protein>
    <recommendedName>
        <fullName evidence="6">Polymer-forming cytoskeletal protein</fullName>
    </recommendedName>
</protein>
<evidence type="ECO:0000313" key="5">
    <source>
        <dbReference type="Proteomes" id="UP000239181"/>
    </source>
</evidence>
<dbReference type="Pfam" id="PF04519">
    <property type="entry name" value="Bactofilin"/>
    <property type="match status" value="1"/>
</dbReference>
<feature type="region of interest" description="Disordered" evidence="2">
    <location>
        <begin position="205"/>
        <end position="240"/>
    </location>
</feature>
<dbReference type="PANTHER" id="PTHR35024:SF4">
    <property type="entry name" value="POLYMER-FORMING CYTOSKELETAL PROTEIN"/>
    <property type="match status" value="1"/>
</dbReference>
<feature type="compositionally biased region" description="Low complexity" evidence="2">
    <location>
        <begin position="77"/>
        <end position="87"/>
    </location>
</feature>
<organism evidence="4 5">
    <name type="scientific">Pantoea coffeiphila</name>
    <dbReference type="NCBI Taxonomy" id="1465635"/>
    <lineage>
        <taxon>Bacteria</taxon>
        <taxon>Pseudomonadati</taxon>
        <taxon>Pseudomonadota</taxon>
        <taxon>Gammaproteobacteria</taxon>
        <taxon>Enterobacterales</taxon>
        <taxon>Erwiniaceae</taxon>
        <taxon>Pantoea</taxon>
    </lineage>
</organism>
<evidence type="ECO:0000256" key="2">
    <source>
        <dbReference type="SAM" id="MobiDB-lite"/>
    </source>
</evidence>
<feature type="transmembrane region" description="Helical" evidence="3">
    <location>
        <begin position="7"/>
        <end position="26"/>
    </location>
</feature>
<dbReference type="Proteomes" id="UP000239181">
    <property type="component" value="Unassembled WGS sequence"/>
</dbReference>
<feature type="transmembrane region" description="Helical" evidence="3">
    <location>
        <begin position="32"/>
        <end position="51"/>
    </location>
</feature>
<gene>
    <name evidence="4" type="ORF">CQW29_26155</name>
</gene>
<keyword evidence="3" id="KW-1133">Transmembrane helix</keyword>
<name>A0A2S9I3Y1_9GAMM</name>
<accession>A0A2S9I3Y1</accession>
<dbReference type="EMBL" id="PDET01000031">
    <property type="protein sequence ID" value="PRD12500.1"/>
    <property type="molecule type" value="Genomic_DNA"/>
</dbReference>
<dbReference type="PANTHER" id="PTHR35024">
    <property type="entry name" value="HYPOTHETICAL CYTOSOLIC PROTEIN"/>
    <property type="match status" value="1"/>
</dbReference>